<evidence type="ECO:0000313" key="1">
    <source>
        <dbReference type="EMBL" id="VFK21158.1"/>
    </source>
</evidence>
<evidence type="ECO:0000313" key="2">
    <source>
        <dbReference type="EMBL" id="VFK34630.1"/>
    </source>
</evidence>
<reference evidence="2" key="1">
    <citation type="submission" date="2019-02" db="EMBL/GenBank/DDBJ databases">
        <authorList>
            <person name="Gruber-Vodicka R. H."/>
            <person name="Seah K. B. B."/>
        </authorList>
    </citation>
    <scope>NUCLEOTIDE SEQUENCE</scope>
    <source>
        <strain evidence="1">BECK_S312</strain>
        <strain evidence="2">BECK_S426</strain>
    </source>
</reference>
<sequence length="210" mass="24404">MLTKRPKFLDAALHLRRVLDQIETTYAFAYGTALGFHREGDFLEHDKDIDIAISPKQNTHGRLEVLRALHADPEIMIVRSGGALDDGLNIRALVFGIKIDFDFFYPSDASSSWWWSTSYSEDKHPGFRYRWLVRPFEPELLCIANHNFRTVPTSFLDDSYENWRIPIRFSYLGGIENQLYKGAIKEPWSNHQNDDLMDVEKIAHLFSLPK</sequence>
<name>A0A450XZB9_9GAMM</name>
<organism evidence="2">
    <name type="scientific">Candidatus Kentrum sp. LPFa</name>
    <dbReference type="NCBI Taxonomy" id="2126335"/>
    <lineage>
        <taxon>Bacteria</taxon>
        <taxon>Pseudomonadati</taxon>
        <taxon>Pseudomonadota</taxon>
        <taxon>Gammaproteobacteria</taxon>
        <taxon>Candidatus Kentrum</taxon>
    </lineage>
</organism>
<dbReference type="EMBL" id="CAADFM010000290">
    <property type="protein sequence ID" value="VFK21158.1"/>
    <property type="molecule type" value="Genomic_DNA"/>
</dbReference>
<proteinExistence type="predicted"/>
<accession>A0A450XZB9</accession>
<protein>
    <submittedName>
        <fullName evidence="2">LicD family</fullName>
    </submittedName>
</protein>
<gene>
    <name evidence="1" type="ORF">BECKLPF1236A_GA0070988_102902</name>
    <name evidence="2" type="ORF">BECKLPF1236C_GA0070990_102872</name>
</gene>
<dbReference type="EMBL" id="CAADFP010000287">
    <property type="protein sequence ID" value="VFK34630.1"/>
    <property type="molecule type" value="Genomic_DNA"/>
</dbReference>
<dbReference type="AlphaFoldDB" id="A0A450XZB9"/>